<dbReference type="PANTHER" id="PTHR13887">
    <property type="entry name" value="GLUTATHIONE S-TRANSFERASE KAPPA"/>
    <property type="match status" value="1"/>
</dbReference>
<comment type="similarity">
    <text evidence="1">Belongs to the thioredoxin family. DsbA subfamily.</text>
</comment>
<name>A0A2M8LBX4_9BACT</name>
<keyword evidence="4" id="KW-1015">Disulfide bond</keyword>
<dbReference type="Gene3D" id="3.40.30.10">
    <property type="entry name" value="Glutaredoxin"/>
    <property type="match status" value="1"/>
</dbReference>
<keyword evidence="6" id="KW-0812">Transmembrane</keyword>
<keyword evidence="2" id="KW-0732">Signal</keyword>
<feature type="domain" description="Thioredoxin" evidence="7">
    <location>
        <begin position="27"/>
        <end position="235"/>
    </location>
</feature>
<reference evidence="9" key="1">
    <citation type="submission" date="2017-09" db="EMBL/GenBank/DDBJ databases">
        <title>Depth-based differentiation of microbial function through sediment-hosted aquifers and enrichment of novel symbionts in the deep terrestrial subsurface.</title>
        <authorList>
            <person name="Probst A.J."/>
            <person name="Ladd B."/>
            <person name="Jarett J.K."/>
            <person name="Geller-Mcgrath D.E."/>
            <person name="Sieber C.M.K."/>
            <person name="Emerson J.B."/>
            <person name="Anantharaman K."/>
            <person name="Thomas B.C."/>
            <person name="Malmstrom R."/>
            <person name="Stieglmeier M."/>
            <person name="Klingl A."/>
            <person name="Woyke T."/>
            <person name="Ryan C.M."/>
            <person name="Banfield J.F."/>
        </authorList>
    </citation>
    <scope>NUCLEOTIDE SEQUENCE [LARGE SCALE GENOMIC DNA]</scope>
</reference>
<evidence type="ECO:0000313" key="8">
    <source>
        <dbReference type="EMBL" id="PJE74138.1"/>
    </source>
</evidence>
<protein>
    <submittedName>
        <fullName evidence="8">Disulfide bond formation protein DsbA</fullName>
    </submittedName>
</protein>
<dbReference type="EMBL" id="PFER01000002">
    <property type="protein sequence ID" value="PJE74138.1"/>
    <property type="molecule type" value="Genomic_DNA"/>
</dbReference>
<dbReference type="Pfam" id="PF13462">
    <property type="entry name" value="Thioredoxin_4"/>
    <property type="match status" value="1"/>
</dbReference>
<evidence type="ECO:0000256" key="5">
    <source>
        <dbReference type="ARBA" id="ARBA00023284"/>
    </source>
</evidence>
<dbReference type="PROSITE" id="PS51352">
    <property type="entry name" value="THIOREDOXIN_2"/>
    <property type="match status" value="1"/>
</dbReference>
<evidence type="ECO:0000256" key="6">
    <source>
        <dbReference type="SAM" id="Phobius"/>
    </source>
</evidence>
<keyword evidence="3" id="KW-0560">Oxidoreductase</keyword>
<keyword evidence="6" id="KW-0472">Membrane</keyword>
<evidence type="ECO:0000256" key="2">
    <source>
        <dbReference type="ARBA" id="ARBA00022729"/>
    </source>
</evidence>
<dbReference type="AlphaFoldDB" id="A0A2M8LBX4"/>
<dbReference type="SUPFAM" id="SSF52833">
    <property type="entry name" value="Thioredoxin-like"/>
    <property type="match status" value="1"/>
</dbReference>
<evidence type="ECO:0000256" key="1">
    <source>
        <dbReference type="ARBA" id="ARBA00005791"/>
    </source>
</evidence>
<dbReference type="InterPro" id="IPR012336">
    <property type="entry name" value="Thioredoxin-like_fold"/>
</dbReference>
<dbReference type="InterPro" id="IPR036249">
    <property type="entry name" value="Thioredoxin-like_sf"/>
</dbReference>
<sequence>MTENKKSLSVPTAIIIAGVIIAGAIFMTRGKAAPSAANLPKEKKADPLESLSPITNNDHILGNPNASIKIVEYSDFECPFCKSFHFTMKKIIDEYGKSGEVAWVYRHFPLDSLHPVKARKEAVFSECAVELGGKEAFWKFADKLFEVTSSNNRTDIDIVLPKIAADMGLDKTKFNECLESGRYDKHIQDEVDNAIATGGRGTPWSILVAPNGKKFPINGALPYSSVEELVKMALEEK</sequence>
<accession>A0A2M8LBX4</accession>
<keyword evidence="6" id="KW-1133">Transmembrane helix</keyword>
<dbReference type="Proteomes" id="UP000230959">
    <property type="component" value="Unassembled WGS sequence"/>
</dbReference>
<gene>
    <name evidence="8" type="ORF">COV02_00120</name>
</gene>
<evidence type="ECO:0000259" key="7">
    <source>
        <dbReference type="PROSITE" id="PS51352"/>
    </source>
</evidence>
<dbReference type="GO" id="GO:0016491">
    <property type="term" value="F:oxidoreductase activity"/>
    <property type="evidence" value="ECO:0007669"/>
    <property type="project" value="UniProtKB-KW"/>
</dbReference>
<feature type="transmembrane region" description="Helical" evidence="6">
    <location>
        <begin position="7"/>
        <end position="27"/>
    </location>
</feature>
<keyword evidence="5" id="KW-0676">Redox-active center</keyword>
<evidence type="ECO:0000256" key="3">
    <source>
        <dbReference type="ARBA" id="ARBA00023002"/>
    </source>
</evidence>
<organism evidence="8 9">
    <name type="scientific">Candidatus Terrybacteria bacterium CG10_big_fil_rev_8_21_14_0_10_41_10</name>
    <dbReference type="NCBI Taxonomy" id="1975026"/>
    <lineage>
        <taxon>Bacteria</taxon>
        <taxon>Candidatus Terryibacteriota</taxon>
    </lineage>
</organism>
<comment type="caution">
    <text evidence="8">The sequence shown here is derived from an EMBL/GenBank/DDBJ whole genome shotgun (WGS) entry which is preliminary data.</text>
</comment>
<dbReference type="PANTHER" id="PTHR13887:SF14">
    <property type="entry name" value="DISULFIDE BOND FORMATION PROTEIN D"/>
    <property type="match status" value="1"/>
</dbReference>
<evidence type="ECO:0000256" key="4">
    <source>
        <dbReference type="ARBA" id="ARBA00023157"/>
    </source>
</evidence>
<proteinExistence type="inferred from homology"/>
<evidence type="ECO:0000313" key="9">
    <source>
        <dbReference type="Proteomes" id="UP000230959"/>
    </source>
</evidence>
<dbReference type="InterPro" id="IPR013766">
    <property type="entry name" value="Thioredoxin_domain"/>
</dbReference>